<feature type="transmembrane region" description="Helical" evidence="1">
    <location>
        <begin position="140"/>
        <end position="165"/>
    </location>
</feature>
<accession>A0AAU7W6U7</accession>
<feature type="transmembrane region" description="Helical" evidence="1">
    <location>
        <begin position="114"/>
        <end position="134"/>
    </location>
</feature>
<gene>
    <name evidence="2" type="ORF">ABIQ69_12580</name>
</gene>
<keyword evidence="1" id="KW-0812">Transmembrane</keyword>
<reference evidence="2" key="1">
    <citation type="submission" date="2024-05" db="EMBL/GenBank/DDBJ databases">
        <authorList>
            <person name="Yu L."/>
        </authorList>
    </citation>
    <scope>NUCLEOTIDE SEQUENCE</scope>
    <source>
        <strain evidence="2">G08B096</strain>
    </source>
</reference>
<evidence type="ECO:0000256" key="1">
    <source>
        <dbReference type="SAM" id="Phobius"/>
    </source>
</evidence>
<organism evidence="2">
    <name type="scientific">Agromyces sp. G08B096</name>
    <dbReference type="NCBI Taxonomy" id="3156399"/>
    <lineage>
        <taxon>Bacteria</taxon>
        <taxon>Bacillati</taxon>
        <taxon>Actinomycetota</taxon>
        <taxon>Actinomycetes</taxon>
        <taxon>Micrococcales</taxon>
        <taxon>Microbacteriaceae</taxon>
        <taxon>Agromyces</taxon>
    </lineage>
</organism>
<keyword evidence="1" id="KW-0472">Membrane</keyword>
<feature type="transmembrane region" description="Helical" evidence="1">
    <location>
        <begin position="72"/>
        <end position="93"/>
    </location>
</feature>
<protein>
    <recommendedName>
        <fullName evidence="3">Modulator of FtsH protease</fullName>
    </recommendedName>
</protein>
<dbReference type="EMBL" id="CP158374">
    <property type="protein sequence ID" value="XBX81441.1"/>
    <property type="molecule type" value="Genomic_DNA"/>
</dbReference>
<dbReference type="AlphaFoldDB" id="A0AAU7W6U7"/>
<dbReference type="RefSeq" id="WP_350347463.1">
    <property type="nucleotide sequence ID" value="NZ_CP158374.1"/>
</dbReference>
<feature type="transmembrane region" description="Helical" evidence="1">
    <location>
        <begin position="46"/>
        <end position="66"/>
    </location>
</feature>
<feature type="transmembrane region" description="Helical" evidence="1">
    <location>
        <begin position="12"/>
        <end position="34"/>
    </location>
</feature>
<proteinExistence type="predicted"/>
<evidence type="ECO:0000313" key="2">
    <source>
        <dbReference type="EMBL" id="XBX81441.1"/>
    </source>
</evidence>
<name>A0AAU7W6U7_9MICO</name>
<keyword evidence="1" id="KW-1133">Transmembrane helix</keyword>
<sequence>MPELLDAWSEFNVAMVGATAALAGLLIVAMSVNIQTIMASRSLPARIAASLATLVLAIAVTALGLAPGQPGWAYGVEVLVATAVAATFEWHAVGVIARDHERSPSLRERLAKSALGVIPLAAYLAGGLALLAGAGSAGLWFLALGAILAIASAIVHAWVVLVEVLR</sequence>
<evidence type="ECO:0008006" key="3">
    <source>
        <dbReference type="Google" id="ProtNLM"/>
    </source>
</evidence>